<organism evidence="1 2">
    <name type="scientific">Eufriesea mexicana</name>
    <dbReference type="NCBI Taxonomy" id="516756"/>
    <lineage>
        <taxon>Eukaryota</taxon>
        <taxon>Metazoa</taxon>
        <taxon>Ecdysozoa</taxon>
        <taxon>Arthropoda</taxon>
        <taxon>Hexapoda</taxon>
        <taxon>Insecta</taxon>
        <taxon>Pterygota</taxon>
        <taxon>Neoptera</taxon>
        <taxon>Endopterygota</taxon>
        <taxon>Hymenoptera</taxon>
        <taxon>Apocrita</taxon>
        <taxon>Aculeata</taxon>
        <taxon>Apoidea</taxon>
        <taxon>Anthophila</taxon>
        <taxon>Apidae</taxon>
        <taxon>Eufriesea</taxon>
    </lineage>
</organism>
<gene>
    <name evidence="1" type="ORF">WN48_00217</name>
</gene>
<proteinExistence type="predicted"/>
<keyword evidence="2" id="KW-1185">Reference proteome</keyword>
<dbReference type="EMBL" id="KQ769818">
    <property type="protein sequence ID" value="OAD52804.1"/>
    <property type="molecule type" value="Genomic_DNA"/>
</dbReference>
<evidence type="ECO:0000313" key="2">
    <source>
        <dbReference type="Proteomes" id="UP000250275"/>
    </source>
</evidence>
<dbReference type="AlphaFoldDB" id="A0A310S5I9"/>
<protein>
    <submittedName>
        <fullName evidence="1">Uncharacterized protein</fullName>
    </submittedName>
</protein>
<dbReference type="Proteomes" id="UP000250275">
    <property type="component" value="Unassembled WGS sequence"/>
</dbReference>
<name>A0A310S5I9_9HYME</name>
<accession>A0A310S5I9</accession>
<sequence length="56" mass="6707">MCVETNKPCNKRRPMLHLDKVLLIADLRQLALVFYAVSRAYTHWGVRKLERLYFKT</sequence>
<reference evidence="1 2" key="1">
    <citation type="submission" date="2015-07" db="EMBL/GenBank/DDBJ databases">
        <title>The genome of Eufriesea mexicana.</title>
        <authorList>
            <person name="Pan H."/>
            <person name="Kapheim K."/>
        </authorList>
    </citation>
    <scope>NUCLEOTIDE SEQUENCE [LARGE SCALE GENOMIC DNA]</scope>
    <source>
        <strain evidence="1">0111107269</strain>
        <tissue evidence="1">Whole body</tissue>
    </source>
</reference>
<evidence type="ECO:0000313" key="1">
    <source>
        <dbReference type="EMBL" id="OAD52804.1"/>
    </source>
</evidence>